<keyword evidence="3" id="KW-1185">Reference proteome</keyword>
<feature type="domain" description="HNH nuclease" evidence="1">
    <location>
        <begin position="61"/>
        <end position="101"/>
    </location>
</feature>
<dbReference type="GO" id="GO:0004519">
    <property type="term" value="F:endonuclease activity"/>
    <property type="evidence" value="ECO:0007669"/>
    <property type="project" value="UniProtKB-KW"/>
</dbReference>
<dbReference type="InterPro" id="IPR044925">
    <property type="entry name" value="His-Me_finger_sf"/>
</dbReference>
<sequence length="165" mass="19072">MISKEELRRMFDYRDDGNLIWKPREGDEHFNKIFAGTVAGSRQSTGHRVVELYNGSLAIGTHRLIYAWHTGEWPEIVDHKDKDSTNDRFENLRPATRSDNACNQKVRSDNHLGVKNIHRKTNGTYQVRITKHGKQVSKTLKSLEEAIEWRDTKLKELHGEFASTG</sequence>
<evidence type="ECO:0000313" key="3">
    <source>
        <dbReference type="Proteomes" id="UP000225365"/>
    </source>
</evidence>
<dbReference type="InterPro" id="IPR003615">
    <property type="entry name" value="HNH_nuc"/>
</dbReference>
<dbReference type="EMBL" id="MF402939">
    <property type="protein sequence ID" value="ASM63012.1"/>
    <property type="molecule type" value="Genomic_DNA"/>
</dbReference>
<keyword evidence="2" id="KW-0540">Nuclease</keyword>
<dbReference type="Proteomes" id="UP000225365">
    <property type="component" value="Segment"/>
</dbReference>
<reference evidence="2 3" key="1">
    <citation type="submission" date="2017-06" db="EMBL/GenBank/DDBJ databases">
        <title>Complete genome sequence of Escherhichia coli phage OSYSP.</title>
        <authorList>
            <person name="Yesil M."/>
            <person name="Huang E."/>
            <person name="Yang X."/>
            <person name="Yousef A.E."/>
        </authorList>
    </citation>
    <scope>NUCLEOTIDE SEQUENCE [LARGE SCALE GENOMIC DNA]</scope>
</reference>
<dbReference type="Gene3D" id="3.90.75.20">
    <property type="match status" value="1"/>
</dbReference>
<accession>A0A221J8G3</accession>
<keyword evidence="2" id="KW-0378">Hydrolase</keyword>
<name>A0A221J8G3_9CAUD</name>
<dbReference type="Pfam" id="PF13392">
    <property type="entry name" value="HNH_3"/>
    <property type="match status" value="1"/>
</dbReference>
<evidence type="ECO:0000259" key="1">
    <source>
        <dbReference type="Pfam" id="PF13392"/>
    </source>
</evidence>
<proteinExistence type="predicted"/>
<organism evidence="2 3">
    <name type="scientific">Escherichia phage OSYSP</name>
    <dbReference type="NCBI Taxonomy" id="2020879"/>
    <lineage>
        <taxon>Viruses</taxon>
        <taxon>Duplodnaviria</taxon>
        <taxon>Heunggongvirae</taxon>
        <taxon>Uroviricota</taxon>
        <taxon>Caudoviricetes</taxon>
        <taxon>Demerecviridae</taxon>
        <taxon>Markadamsvirinae</taxon>
        <taxon>Tequintavirus</taxon>
        <taxon>Tequintavirus OSYSP</taxon>
    </lineage>
</organism>
<protein>
    <submittedName>
        <fullName evidence="2">H-N-H-endonuclease F-TflVI</fullName>
    </submittedName>
</protein>
<keyword evidence="2" id="KW-0255">Endonuclease</keyword>
<gene>
    <name evidence="2" type="ORF">OSY_152</name>
</gene>
<evidence type="ECO:0000313" key="2">
    <source>
        <dbReference type="EMBL" id="ASM63012.1"/>
    </source>
</evidence>
<dbReference type="SUPFAM" id="SSF54060">
    <property type="entry name" value="His-Me finger endonucleases"/>
    <property type="match status" value="1"/>
</dbReference>